<evidence type="ECO:0000256" key="2">
    <source>
        <dbReference type="SAM" id="SignalP"/>
    </source>
</evidence>
<keyword evidence="4" id="KW-1185">Reference proteome</keyword>
<feature type="signal peptide" evidence="2">
    <location>
        <begin position="1"/>
        <end position="21"/>
    </location>
</feature>
<evidence type="ECO:0000313" key="4">
    <source>
        <dbReference type="Proteomes" id="UP000598820"/>
    </source>
</evidence>
<name>A0A926XW60_9BACT</name>
<proteinExistence type="predicted"/>
<organism evidence="3 4">
    <name type="scientific">Spirosoma profusum</name>
    <dbReference type="NCBI Taxonomy" id="2771354"/>
    <lineage>
        <taxon>Bacteria</taxon>
        <taxon>Pseudomonadati</taxon>
        <taxon>Bacteroidota</taxon>
        <taxon>Cytophagia</taxon>
        <taxon>Cytophagales</taxon>
        <taxon>Cytophagaceae</taxon>
        <taxon>Spirosoma</taxon>
    </lineage>
</organism>
<comment type="caution">
    <text evidence="3">The sequence shown here is derived from an EMBL/GenBank/DDBJ whole genome shotgun (WGS) entry which is preliminary data.</text>
</comment>
<dbReference type="RefSeq" id="WP_190887549.1">
    <property type="nucleotide sequence ID" value="NZ_JACWZY010000010.1"/>
</dbReference>
<accession>A0A926XW60</accession>
<reference evidence="3" key="1">
    <citation type="submission" date="2020-09" db="EMBL/GenBank/DDBJ databases">
        <authorList>
            <person name="Kim M.K."/>
        </authorList>
    </citation>
    <scope>NUCLEOTIDE SEQUENCE</scope>
    <source>
        <strain evidence="3">BT702</strain>
    </source>
</reference>
<feature type="chain" id="PRO_5037874121" description="TMF family protein" evidence="2">
    <location>
        <begin position="22"/>
        <end position="476"/>
    </location>
</feature>
<evidence type="ECO:0000313" key="3">
    <source>
        <dbReference type="EMBL" id="MBD2701692.1"/>
    </source>
</evidence>
<evidence type="ECO:0000256" key="1">
    <source>
        <dbReference type="SAM" id="Coils"/>
    </source>
</evidence>
<feature type="coiled-coil region" evidence="1">
    <location>
        <begin position="449"/>
        <end position="476"/>
    </location>
</feature>
<dbReference type="Proteomes" id="UP000598820">
    <property type="component" value="Unassembled WGS sequence"/>
</dbReference>
<keyword evidence="1" id="KW-0175">Coiled coil</keyword>
<gene>
    <name evidence="3" type="ORF">IC229_13660</name>
</gene>
<keyword evidence="2" id="KW-0732">Signal</keyword>
<evidence type="ECO:0008006" key="5">
    <source>
        <dbReference type="Google" id="ProtNLM"/>
    </source>
</evidence>
<dbReference type="AlphaFoldDB" id="A0A926XW60"/>
<sequence>MRLRVLFIAAVGLGSAHGALAQNMNYVATNPSASSPGSYNTIVGIAAGGRNSTTGWSNVFMGNYAGFENISGENNVFSGAKAGYANRTGSRNVIVGEESGYAANGFDNTFIGFATGYFTSGSNNVIMGSRAGIETRGGSNNVFLGRYAGGANREGSNNIYIGLEAGYNNNNGHENVFLGFQAGYITQATANMFLGFKSGYANTSGQYNAFMGYQAGMSNTSGSGNVFAGTRSGMNNVTGTDNTFLGNNADALSRVVSLTNATAIGANARVATSNAIVLGDTTKNTKVGVGVTAPAFPLDVRGTINIRNKGSLKFAQRVQLQSDETEYLVLTAGEQGQSGLRLANLSNNVSAETASRLLSVDDQGRVGLYRPVVSADQVRLQASIANPWADYVFSPTYQLAPLREVADFVHTNQHLPGLPSAAEVTKEGIDLATLNTKLLEKVEELTLYLIEQQKQNTAQQDELTELRQQINELRKR</sequence>
<dbReference type="EMBL" id="JACWZY010000010">
    <property type="protein sequence ID" value="MBD2701692.1"/>
    <property type="molecule type" value="Genomic_DNA"/>
</dbReference>
<protein>
    <recommendedName>
        <fullName evidence="5">TMF family protein</fullName>
    </recommendedName>
</protein>